<protein>
    <submittedName>
        <fullName evidence="3">Uncharacterized protein</fullName>
    </submittedName>
</protein>
<feature type="transmembrane region" description="Helical" evidence="2">
    <location>
        <begin position="455"/>
        <end position="475"/>
    </location>
</feature>
<feature type="compositionally biased region" description="Polar residues" evidence="1">
    <location>
        <begin position="307"/>
        <end position="320"/>
    </location>
</feature>
<evidence type="ECO:0000313" key="4">
    <source>
        <dbReference type="Proteomes" id="UP000320333"/>
    </source>
</evidence>
<keyword evidence="2" id="KW-0812">Transmembrane</keyword>
<feature type="region of interest" description="Disordered" evidence="1">
    <location>
        <begin position="585"/>
        <end position="618"/>
    </location>
</feature>
<dbReference type="OrthoDB" id="2129023at2759"/>
<reference evidence="3 4" key="1">
    <citation type="journal article" date="2019" name="Sci. Rep.">
        <title>Comparative genomics of chytrid fungi reveal insights into the obligate biotrophic and pathogenic lifestyle of Synchytrium endobioticum.</title>
        <authorList>
            <person name="van de Vossenberg B.T.L.H."/>
            <person name="Warris S."/>
            <person name="Nguyen H.D.T."/>
            <person name="van Gent-Pelzer M.P.E."/>
            <person name="Joly D.L."/>
            <person name="van de Geest H.C."/>
            <person name="Bonants P.J.M."/>
            <person name="Smith D.S."/>
            <person name="Levesque C.A."/>
            <person name="van der Lee T.A.J."/>
        </authorList>
    </citation>
    <scope>NUCLEOTIDE SEQUENCE [LARGE SCALE GENOMIC DNA]</scope>
    <source>
        <strain evidence="3 4">CBS 675.73</strain>
    </source>
</reference>
<feature type="compositionally biased region" description="Low complexity" evidence="1">
    <location>
        <begin position="330"/>
        <end position="343"/>
    </location>
</feature>
<keyword evidence="2" id="KW-1133">Transmembrane helix</keyword>
<keyword evidence="2" id="KW-0472">Membrane</keyword>
<evidence type="ECO:0000313" key="3">
    <source>
        <dbReference type="EMBL" id="TPX63885.1"/>
    </source>
</evidence>
<dbReference type="AlphaFoldDB" id="A0A507EKG4"/>
<feature type="transmembrane region" description="Helical" evidence="2">
    <location>
        <begin position="481"/>
        <end position="501"/>
    </location>
</feature>
<feature type="region of interest" description="Disordered" evidence="1">
    <location>
        <begin position="307"/>
        <end position="346"/>
    </location>
</feature>
<accession>A0A507EKG4</accession>
<evidence type="ECO:0000256" key="2">
    <source>
        <dbReference type="SAM" id="Phobius"/>
    </source>
</evidence>
<feature type="transmembrane region" description="Helical" evidence="2">
    <location>
        <begin position="710"/>
        <end position="732"/>
    </location>
</feature>
<organism evidence="3 4">
    <name type="scientific">Chytriomyces confervae</name>
    <dbReference type="NCBI Taxonomy" id="246404"/>
    <lineage>
        <taxon>Eukaryota</taxon>
        <taxon>Fungi</taxon>
        <taxon>Fungi incertae sedis</taxon>
        <taxon>Chytridiomycota</taxon>
        <taxon>Chytridiomycota incertae sedis</taxon>
        <taxon>Chytridiomycetes</taxon>
        <taxon>Chytridiales</taxon>
        <taxon>Chytriomycetaceae</taxon>
        <taxon>Chytriomyces</taxon>
    </lineage>
</organism>
<gene>
    <name evidence="3" type="ORF">CcCBS67573_g08558</name>
</gene>
<dbReference type="Proteomes" id="UP000320333">
    <property type="component" value="Unassembled WGS sequence"/>
</dbReference>
<keyword evidence="4" id="KW-1185">Reference proteome</keyword>
<evidence type="ECO:0000256" key="1">
    <source>
        <dbReference type="SAM" id="MobiDB-lite"/>
    </source>
</evidence>
<comment type="caution">
    <text evidence="3">The sequence shown here is derived from an EMBL/GenBank/DDBJ whole genome shotgun (WGS) entry which is preliminary data.</text>
</comment>
<name>A0A507EKG4_9FUNG</name>
<dbReference type="EMBL" id="QEAP01000578">
    <property type="protein sequence ID" value="TPX63885.1"/>
    <property type="molecule type" value="Genomic_DNA"/>
</dbReference>
<sequence length="827" mass="90434">MSAGPEQSPGAAPRRLYADAADAAHDLVHIYPGMVDLVAGAKMQLLTSVDLDFANAPNFFSTVRPDAIDSKRISDLNALLHSCNAFQSHRHAVIIATFATSVFSILAIAILLCMQVESLPAIVGLAAVGALALVIRVSYFLHTPKYILVLNEQLSSWGRQDQMQGINMYYKLRHTRPMGFHEHRPPALSIEILQHVLTDAEMECFGAGALPAYALWPRSQQQQQPHTNLMITILVETTQRPLSGTSPALARIILASKSAVPGMFELQSPSIERRPLDEILPVSTVPQPDTAADKKLSTVITIRPPISSNLSASPPRNTLSIHHPPLTLGSASSSPSAQINASSPLSPSSPFINIASADRASITSSVGPPDYRSMVSGVLPTGIISSANAPTEFAEKLRLIEVVAMSYSDSPIYFSILRPEVLENRISNITYSSRMAALNAQLSSKTDFKSFRRPLFYLSLVLIAYFFTAAVAAYLIPDIKIAMDISAGVALALVLGLRLGALSYRPKYLKTCADTVKTWTREDAVLGVNLVYKFSHAMPTDFDTLRYCCIEIYEKVLYNHREGIVEMCENLPAYAICVVSMNPESARQPQPPPGNAEEAPAYESLPRQSGPSESPESVAVDIPSAAPVAVLPETESEPPPPEYDGPIPTGMVVLAVVKLIWEKAPAYFSVERPVRLEDKISNVVFTTRMQALNMQLVEDKIDSELKRMRYIRAGVAIASVIIAGSTLALYSVIDKNTFVIYAGFFLFILILAFLPKSARYVKTIEKACSDWTKEDKELGTNLEYMAKPTKSADATRIEVSIVIIEPLVFYQFPNPMGNELPQYVPPP</sequence>
<feature type="transmembrane region" description="Helical" evidence="2">
    <location>
        <begin position="118"/>
        <end position="141"/>
    </location>
</feature>
<feature type="transmembrane region" description="Helical" evidence="2">
    <location>
        <begin position="92"/>
        <end position="112"/>
    </location>
</feature>
<feature type="compositionally biased region" description="Polar residues" evidence="1">
    <location>
        <begin position="606"/>
        <end position="615"/>
    </location>
</feature>
<proteinExistence type="predicted"/>
<feature type="transmembrane region" description="Helical" evidence="2">
    <location>
        <begin position="738"/>
        <end position="754"/>
    </location>
</feature>